<dbReference type="AlphaFoldDB" id="A0A1M5K4Z8"/>
<feature type="compositionally biased region" description="Basic residues" evidence="1">
    <location>
        <begin position="70"/>
        <end position="84"/>
    </location>
</feature>
<protein>
    <submittedName>
        <fullName evidence="3">Uncharacterized protein</fullName>
    </submittedName>
</protein>
<evidence type="ECO:0000313" key="3">
    <source>
        <dbReference type="EMBL" id="SHG47907.1"/>
    </source>
</evidence>
<sequence>MTSFKFLGATLVLSALLVTPASAWDAISEPAAAAAQDPTFSIYSNDGRRFSGTMASQAPLGDASGVHMSVRPHRRNHTAGVKRY</sequence>
<dbReference type="EMBL" id="LT670817">
    <property type="protein sequence ID" value="SHG47907.1"/>
    <property type="molecule type" value="Genomic_DNA"/>
</dbReference>
<keyword evidence="2" id="KW-0732">Signal</keyword>
<evidence type="ECO:0000256" key="1">
    <source>
        <dbReference type="SAM" id="MobiDB-lite"/>
    </source>
</evidence>
<feature type="signal peptide" evidence="2">
    <location>
        <begin position="1"/>
        <end position="23"/>
    </location>
</feature>
<name>A0A1M5K4Z8_9BRAD</name>
<gene>
    <name evidence="3" type="ORF">SAMN05443248_1684</name>
</gene>
<feature type="chain" id="PRO_5012454682" evidence="2">
    <location>
        <begin position="24"/>
        <end position="84"/>
    </location>
</feature>
<organism evidence="3 4">
    <name type="scientific">Bradyrhizobium erythrophlei</name>
    <dbReference type="NCBI Taxonomy" id="1437360"/>
    <lineage>
        <taxon>Bacteria</taxon>
        <taxon>Pseudomonadati</taxon>
        <taxon>Pseudomonadota</taxon>
        <taxon>Alphaproteobacteria</taxon>
        <taxon>Hyphomicrobiales</taxon>
        <taxon>Nitrobacteraceae</taxon>
        <taxon>Bradyrhizobium</taxon>
    </lineage>
</organism>
<reference evidence="3 4" key="1">
    <citation type="submission" date="2016-11" db="EMBL/GenBank/DDBJ databases">
        <authorList>
            <person name="Jaros S."/>
            <person name="Januszkiewicz K."/>
            <person name="Wedrychowicz H."/>
        </authorList>
    </citation>
    <scope>NUCLEOTIDE SEQUENCE [LARGE SCALE GENOMIC DNA]</scope>
    <source>
        <strain evidence="3 4">GAS138</strain>
    </source>
</reference>
<dbReference type="Proteomes" id="UP000189796">
    <property type="component" value="Chromosome I"/>
</dbReference>
<accession>A0A1M5K4Z8</accession>
<feature type="region of interest" description="Disordered" evidence="1">
    <location>
        <begin position="61"/>
        <end position="84"/>
    </location>
</feature>
<dbReference type="RefSeq" id="WP_154072091.1">
    <property type="nucleotide sequence ID" value="NZ_LT670817.1"/>
</dbReference>
<dbReference type="OrthoDB" id="8255694at2"/>
<evidence type="ECO:0000256" key="2">
    <source>
        <dbReference type="SAM" id="SignalP"/>
    </source>
</evidence>
<proteinExistence type="predicted"/>
<evidence type="ECO:0000313" key="4">
    <source>
        <dbReference type="Proteomes" id="UP000189796"/>
    </source>
</evidence>